<evidence type="ECO:0000313" key="8">
    <source>
        <dbReference type="EMBL" id="CAH9133224.1"/>
    </source>
</evidence>
<dbReference type="GO" id="GO:0016787">
    <property type="term" value="F:hydrolase activity"/>
    <property type="evidence" value="ECO:0007669"/>
    <property type="project" value="UniProtKB-KW"/>
</dbReference>
<feature type="domain" description="Integrase catalytic" evidence="7">
    <location>
        <begin position="264"/>
        <end position="385"/>
    </location>
</feature>
<dbReference type="InterPro" id="IPR041588">
    <property type="entry name" value="Integrase_H2C2"/>
</dbReference>
<evidence type="ECO:0000256" key="3">
    <source>
        <dbReference type="ARBA" id="ARBA00022722"/>
    </source>
</evidence>
<dbReference type="InterPro" id="IPR012337">
    <property type="entry name" value="RNaseH-like_sf"/>
</dbReference>
<feature type="non-terminal residue" evidence="8">
    <location>
        <position position="385"/>
    </location>
</feature>
<dbReference type="InterPro" id="IPR001584">
    <property type="entry name" value="Integrase_cat-core"/>
</dbReference>
<accession>A0AAV0FC89</accession>
<dbReference type="EMBL" id="CAMAPF010000975">
    <property type="protein sequence ID" value="CAH9133224.1"/>
    <property type="molecule type" value="Genomic_DNA"/>
</dbReference>
<keyword evidence="6" id="KW-0695">RNA-directed DNA polymerase</keyword>
<dbReference type="InterPro" id="IPR036397">
    <property type="entry name" value="RNaseH_sf"/>
</dbReference>
<evidence type="ECO:0000256" key="5">
    <source>
        <dbReference type="ARBA" id="ARBA00022801"/>
    </source>
</evidence>
<dbReference type="Gene3D" id="3.30.420.10">
    <property type="entry name" value="Ribonuclease H-like superfamily/Ribonuclease H"/>
    <property type="match status" value="1"/>
</dbReference>
<keyword evidence="5" id="KW-0378">Hydrolase</keyword>
<dbReference type="PANTHER" id="PTHR37984:SF5">
    <property type="entry name" value="PROTEIN NYNRIN-LIKE"/>
    <property type="match status" value="1"/>
</dbReference>
<evidence type="ECO:0000256" key="1">
    <source>
        <dbReference type="ARBA" id="ARBA00022679"/>
    </source>
</evidence>
<evidence type="ECO:0000313" key="9">
    <source>
        <dbReference type="Proteomes" id="UP001152523"/>
    </source>
</evidence>
<dbReference type="InterPro" id="IPR041373">
    <property type="entry name" value="RT_RNaseH"/>
</dbReference>
<dbReference type="PANTHER" id="PTHR37984">
    <property type="entry name" value="PROTEIN CBG26694"/>
    <property type="match status" value="1"/>
</dbReference>
<organism evidence="8 9">
    <name type="scientific">Cuscuta epithymum</name>
    <dbReference type="NCBI Taxonomy" id="186058"/>
    <lineage>
        <taxon>Eukaryota</taxon>
        <taxon>Viridiplantae</taxon>
        <taxon>Streptophyta</taxon>
        <taxon>Embryophyta</taxon>
        <taxon>Tracheophyta</taxon>
        <taxon>Spermatophyta</taxon>
        <taxon>Magnoliopsida</taxon>
        <taxon>eudicotyledons</taxon>
        <taxon>Gunneridae</taxon>
        <taxon>Pentapetalae</taxon>
        <taxon>asterids</taxon>
        <taxon>lamiids</taxon>
        <taxon>Solanales</taxon>
        <taxon>Convolvulaceae</taxon>
        <taxon>Cuscuteae</taxon>
        <taxon>Cuscuta</taxon>
        <taxon>Cuscuta subgen. Cuscuta</taxon>
    </lineage>
</organism>
<dbReference type="GO" id="GO:0003676">
    <property type="term" value="F:nucleic acid binding"/>
    <property type="evidence" value="ECO:0007669"/>
    <property type="project" value="InterPro"/>
</dbReference>
<keyword evidence="3" id="KW-0540">Nuclease</keyword>
<evidence type="ECO:0000256" key="4">
    <source>
        <dbReference type="ARBA" id="ARBA00022759"/>
    </source>
</evidence>
<evidence type="ECO:0000259" key="7">
    <source>
        <dbReference type="PROSITE" id="PS50994"/>
    </source>
</evidence>
<keyword evidence="1" id="KW-0808">Transferase</keyword>
<dbReference type="GO" id="GO:0015074">
    <property type="term" value="P:DNA integration"/>
    <property type="evidence" value="ECO:0007669"/>
    <property type="project" value="InterPro"/>
</dbReference>
<dbReference type="SUPFAM" id="SSF53098">
    <property type="entry name" value="Ribonuclease H-like"/>
    <property type="match status" value="1"/>
</dbReference>
<dbReference type="CDD" id="cd09274">
    <property type="entry name" value="RNase_HI_RT_Ty3"/>
    <property type="match status" value="1"/>
</dbReference>
<dbReference type="Proteomes" id="UP001152523">
    <property type="component" value="Unassembled WGS sequence"/>
</dbReference>
<keyword evidence="4" id="KW-0255">Endonuclease</keyword>
<dbReference type="GO" id="GO:0004519">
    <property type="term" value="F:endonuclease activity"/>
    <property type="evidence" value="ECO:0007669"/>
    <property type="project" value="UniProtKB-KW"/>
</dbReference>
<proteinExistence type="predicted"/>
<dbReference type="SUPFAM" id="SSF56672">
    <property type="entry name" value="DNA/RNA polymerases"/>
    <property type="match status" value="1"/>
</dbReference>
<keyword evidence="2" id="KW-0548">Nucleotidyltransferase</keyword>
<dbReference type="GO" id="GO:0003964">
    <property type="term" value="F:RNA-directed DNA polymerase activity"/>
    <property type="evidence" value="ECO:0007669"/>
    <property type="project" value="UniProtKB-KW"/>
</dbReference>
<comment type="caution">
    <text evidence="8">The sequence shown here is derived from an EMBL/GenBank/DDBJ whole genome shotgun (WGS) entry which is preliminary data.</text>
</comment>
<dbReference type="Pfam" id="PF17917">
    <property type="entry name" value="RT_RNaseH"/>
    <property type="match status" value="1"/>
</dbReference>
<dbReference type="Gene3D" id="1.10.340.70">
    <property type="match status" value="1"/>
</dbReference>
<reference evidence="8" key="1">
    <citation type="submission" date="2022-07" db="EMBL/GenBank/DDBJ databases">
        <authorList>
            <person name="Macas J."/>
            <person name="Novak P."/>
            <person name="Neumann P."/>
        </authorList>
    </citation>
    <scope>NUCLEOTIDE SEQUENCE</scope>
</reference>
<dbReference type="Pfam" id="PF17921">
    <property type="entry name" value="Integrase_H2C2"/>
    <property type="match status" value="1"/>
</dbReference>
<gene>
    <name evidence="8" type="ORF">CEPIT_LOCUS32782</name>
</gene>
<dbReference type="InterPro" id="IPR050951">
    <property type="entry name" value="Retrovirus_Pol_polyprotein"/>
</dbReference>
<keyword evidence="9" id="KW-1185">Reference proteome</keyword>
<name>A0AAV0FC89_9ASTE</name>
<dbReference type="PROSITE" id="PS50994">
    <property type="entry name" value="INTEGRASE"/>
    <property type="match status" value="1"/>
</dbReference>
<dbReference type="AlphaFoldDB" id="A0AAV0FC89"/>
<protein>
    <recommendedName>
        <fullName evidence="7">Integrase catalytic domain-containing protein</fullName>
    </recommendedName>
</protein>
<evidence type="ECO:0000256" key="2">
    <source>
        <dbReference type="ARBA" id="ARBA00022695"/>
    </source>
</evidence>
<dbReference type="InterPro" id="IPR043502">
    <property type="entry name" value="DNA/RNA_pol_sf"/>
</dbReference>
<sequence>MQNRKVVAYASRQLKVHEVNYPTHDLELAAVVFALKIWRHYLYGAHCKIYTDHKSLKYIFTQKELNMRQRRWLELINDYDLEIQYHEGKANVVADALSRKSEHSCRATWILPEELFRDFQRLSLEVKQYGEVDGEIQLCTMTVIPSIFDEIKNGQSGDVKLERIKEGMKDGVNGPFKVHEDGSIRYKGRWCVPLKCADIKKQIMEEGHNTPYSVHPGGDKLYKDLKQNFWWPGMKKEVAEFVSRCLNCQKVKAERCKPKGLVQPLEVPTWKWDSISMDFVGGLPLTKSGKDKIWVVVDRLTKTARFIPMNETWSMEKLAKAYVKHVVKHHGVPQDIVSDRDSRFLSQFWKELQTAMGTKLKLSTAFHPTTDGQTERTIQTLEDML</sequence>
<evidence type="ECO:0000256" key="6">
    <source>
        <dbReference type="ARBA" id="ARBA00022918"/>
    </source>
</evidence>